<comment type="caution">
    <text evidence="2">The sequence shown here is derived from an EMBL/GenBank/DDBJ whole genome shotgun (WGS) entry which is preliminary data.</text>
</comment>
<evidence type="ECO:0000256" key="1">
    <source>
        <dbReference type="SAM" id="MobiDB-lite"/>
    </source>
</evidence>
<sequence length="180" mass="20726">MIRLNSEYVAILKANSKRDLQMVVKDFNIDGLNDRTIVVAYNKATSSKGQILLIDSVKGQKTQIYVKFQVTAQKMNAKAPGALSLGKYEAKRLRRIEENRRMLLSLNLPTIPRRAKPAPVPKQTQRAEPVMRSGRLRQESIQARQKKRQQDIIMRLQALQLARLQQKQALQLARLQRKQK</sequence>
<name>A0A8T1A6C4_9STRA</name>
<dbReference type="EMBL" id="RCMI01003091">
    <property type="protein sequence ID" value="KAG2873567.1"/>
    <property type="molecule type" value="Genomic_DNA"/>
</dbReference>
<dbReference type="Proteomes" id="UP000774804">
    <property type="component" value="Unassembled WGS sequence"/>
</dbReference>
<gene>
    <name evidence="2" type="ORF">PC115_g24332</name>
</gene>
<accession>A0A8T1A6C4</accession>
<organism evidence="2 3">
    <name type="scientific">Phytophthora cactorum</name>
    <dbReference type="NCBI Taxonomy" id="29920"/>
    <lineage>
        <taxon>Eukaryota</taxon>
        <taxon>Sar</taxon>
        <taxon>Stramenopiles</taxon>
        <taxon>Oomycota</taxon>
        <taxon>Peronosporomycetes</taxon>
        <taxon>Peronosporales</taxon>
        <taxon>Peronosporaceae</taxon>
        <taxon>Phytophthora</taxon>
    </lineage>
</organism>
<evidence type="ECO:0000313" key="3">
    <source>
        <dbReference type="Proteomes" id="UP000774804"/>
    </source>
</evidence>
<proteinExistence type="predicted"/>
<dbReference type="VEuPathDB" id="FungiDB:PC110_g18728"/>
<dbReference type="AlphaFoldDB" id="A0A8T1A6C4"/>
<feature type="region of interest" description="Disordered" evidence="1">
    <location>
        <begin position="113"/>
        <end position="143"/>
    </location>
</feature>
<protein>
    <submittedName>
        <fullName evidence="2">Uncharacterized protein</fullName>
    </submittedName>
</protein>
<reference evidence="2" key="1">
    <citation type="submission" date="2018-10" db="EMBL/GenBank/DDBJ databases">
        <title>Effector identification in a new, highly contiguous assembly of the strawberry crown rot pathogen Phytophthora cactorum.</title>
        <authorList>
            <person name="Armitage A.D."/>
            <person name="Nellist C.F."/>
            <person name="Bates H."/>
            <person name="Vickerstaff R.J."/>
            <person name="Harrison R.J."/>
        </authorList>
    </citation>
    <scope>NUCLEOTIDE SEQUENCE</scope>
    <source>
        <strain evidence="2">4032</strain>
    </source>
</reference>
<evidence type="ECO:0000313" key="2">
    <source>
        <dbReference type="EMBL" id="KAG2873567.1"/>
    </source>
</evidence>